<name>A0ABP7M2B6_9GAMM</name>
<reference evidence="2" key="1">
    <citation type="journal article" date="2019" name="Int. J. Syst. Evol. Microbiol.">
        <title>The Global Catalogue of Microorganisms (GCM) 10K type strain sequencing project: providing services to taxonomists for standard genome sequencing and annotation.</title>
        <authorList>
            <consortium name="The Broad Institute Genomics Platform"/>
            <consortium name="The Broad Institute Genome Sequencing Center for Infectious Disease"/>
            <person name="Wu L."/>
            <person name="Ma J."/>
        </authorList>
    </citation>
    <scope>NUCLEOTIDE SEQUENCE [LARGE SCALE GENOMIC DNA]</scope>
    <source>
        <strain evidence="2">JCM 17201</strain>
    </source>
</reference>
<accession>A0ABP7M2B6</accession>
<comment type="caution">
    <text evidence="1">The sequence shown here is derived from an EMBL/GenBank/DDBJ whole genome shotgun (WGS) entry which is preliminary data.</text>
</comment>
<evidence type="ECO:0000313" key="1">
    <source>
        <dbReference type="EMBL" id="GAA3911780.1"/>
    </source>
</evidence>
<organism evidence="1 2">
    <name type="scientific">Gibbsiella dentisursi</name>
    <dbReference type="NCBI Taxonomy" id="796890"/>
    <lineage>
        <taxon>Bacteria</taxon>
        <taxon>Pseudomonadati</taxon>
        <taxon>Pseudomonadota</taxon>
        <taxon>Gammaproteobacteria</taxon>
        <taxon>Enterobacterales</taxon>
        <taxon>Yersiniaceae</taxon>
        <taxon>Gibbsiella</taxon>
    </lineage>
</organism>
<protein>
    <submittedName>
        <fullName evidence="1">Phage tail protein</fullName>
    </submittedName>
</protein>
<proteinExistence type="predicted"/>
<dbReference type="Pfam" id="PF06891">
    <property type="entry name" value="P2_Phage_GpR"/>
    <property type="match status" value="1"/>
</dbReference>
<sequence>MRKADLLRAAIRKNNAWCRTNPENLQISIPECLIVATGEMSASFEYRYTLQVLLLDFPGDLDEITLPILAWARVHQPELIYNPDVRKDGIRMEADIINTDEMGNAIPPVADIRFSIRATEAVIVNLDENGVPVITHRDEPDYSALLGLGATAWDVVFEDMVSGDKVTP</sequence>
<dbReference type="InterPro" id="IPR009678">
    <property type="entry name" value="Phage_tail_completion_R"/>
</dbReference>
<evidence type="ECO:0000313" key="2">
    <source>
        <dbReference type="Proteomes" id="UP001499994"/>
    </source>
</evidence>
<dbReference type="RefSeq" id="WP_346082746.1">
    <property type="nucleotide sequence ID" value="NZ_BAABDG010000010.1"/>
</dbReference>
<gene>
    <name evidence="1" type="ORF">GCM10022405_41210</name>
</gene>
<dbReference type="Proteomes" id="UP001499994">
    <property type="component" value="Unassembled WGS sequence"/>
</dbReference>
<dbReference type="EMBL" id="BAABDG010000010">
    <property type="protein sequence ID" value="GAA3911780.1"/>
    <property type="molecule type" value="Genomic_DNA"/>
</dbReference>
<keyword evidence="2" id="KW-1185">Reference proteome</keyword>